<dbReference type="Gene3D" id="3.40.50.150">
    <property type="entry name" value="Vaccinia Virus protein VP39"/>
    <property type="match status" value="1"/>
</dbReference>
<organism evidence="1">
    <name type="scientific">marine sediment metagenome</name>
    <dbReference type="NCBI Taxonomy" id="412755"/>
    <lineage>
        <taxon>unclassified sequences</taxon>
        <taxon>metagenomes</taxon>
        <taxon>ecological metagenomes</taxon>
    </lineage>
</organism>
<comment type="caution">
    <text evidence="1">The sequence shown here is derived from an EMBL/GenBank/DDBJ whole genome shotgun (WGS) entry which is preliminary data.</text>
</comment>
<dbReference type="EMBL" id="LAZR01052690">
    <property type="protein sequence ID" value="KKK82407.1"/>
    <property type="molecule type" value="Genomic_DNA"/>
</dbReference>
<name>A0A0F8YM21_9ZZZZ</name>
<evidence type="ECO:0000313" key="1">
    <source>
        <dbReference type="EMBL" id="KKK82407.1"/>
    </source>
</evidence>
<sequence length="172" mass="19296">MTTSKDLCKIHGMLIWSEVQILKSCARMLPKDPIIVNIGAGVGTSAVAILEERPCAFVFSVDKNPAPLERLNLIRCEIDTTRCVRLLGVSWNVGRNFPFMVHMVFVDGDHGTKPVERDIAAWLPRVTVGGIMAFHDYKHPNVPLLTDVVDSFMSPYKVIAEHRYMIAYRITA</sequence>
<accession>A0A0F8YM21</accession>
<dbReference type="SUPFAM" id="SSF53335">
    <property type="entry name" value="S-adenosyl-L-methionine-dependent methyltransferases"/>
    <property type="match status" value="1"/>
</dbReference>
<evidence type="ECO:0008006" key="2">
    <source>
        <dbReference type="Google" id="ProtNLM"/>
    </source>
</evidence>
<gene>
    <name evidence="1" type="ORF">LCGC14_2803690</name>
</gene>
<protein>
    <recommendedName>
        <fullName evidence="2">Methyltransferase domain-containing protein</fullName>
    </recommendedName>
</protein>
<reference evidence="1" key="1">
    <citation type="journal article" date="2015" name="Nature">
        <title>Complex archaea that bridge the gap between prokaryotes and eukaryotes.</title>
        <authorList>
            <person name="Spang A."/>
            <person name="Saw J.H."/>
            <person name="Jorgensen S.L."/>
            <person name="Zaremba-Niedzwiedzka K."/>
            <person name="Martijn J."/>
            <person name="Lind A.E."/>
            <person name="van Eijk R."/>
            <person name="Schleper C."/>
            <person name="Guy L."/>
            <person name="Ettema T.J."/>
        </authorList>
    </citation>
    <scope>NUCLEOTIDE SEQUENCE</scope>
</reference>
<dbReference type="AlphaFoldDB" id="A0A0F8YM21"/>
<dbReference type="Pfam" id="PF13578">
    <property type="entry name" value="Methyltransf_24"/>
    <property type="match status" value="1"/>
</dbReference>
<proteinExistence type="predicted"/>
<dbReference type="InterPro" id="IPR029063">
    <property type="entry name" value="SAM-dependent_MTases_sf"/>
</dbReference>